<protein>
    <submittedName>
        <fullName evidence="4">Cyclic pyranopterin phosphate synthase</fullName>
    </submittedName>
</protein>
<evidence type="ECO:0000256" key="1">
    <source>
        <dbReference type="ARBA" id="ARBA00005046"/>
    </source>
</evidence>
<keyword evidence="5" id="KW-1185">Reference proteome</keyword>
<dbReference type="AlphaFoldDB" id="A0A1D3TTK8"/>
<dbReference type="EMBL" id="FMKA01000009">
    <property type="protein sequence ID" value="SCP97273.1"/>
    <property type="molecule type" value="Genomic_DNA"/>
</dbReference>
<comment type="pathway">
    <text evidence="1">Cofactor biosynthesis; molybdopterin biosynthesis.</text>
</comment>
<sequence length="76" mass="8393">MSRLSHFDDEGNAIMVDVSCEEVTVRTAVAKDKIRINGLVMEAVTEHRLEKGDVLGVARVAGIIATKQRVEEKNEI</sequence>
<dbReference type="OrthoDB" id="9794429at2"/>
<evidence type="ECO:0000313" key="4">
    <source>
        <dbReference type="EMBL" id="SCP97273.1"/>
    </source>
</evidence>
<dbReference type="RefSeq" id="WP_091233198.1">
    <property type="nucleotide sequence ID" value="NZ_FMKA01000009.1"/>
</dbReference>
<dbReference type="Proteomes" id="UP000199315">
    <property type="component" value="Unassembled WGS sequence"/>
</dbReference>
<feature type="domain" description="Molybdopterin cofactor biosynthesis C (MoaC)" evidence="3">
    <location>
        <begin position="15"/>
        <end position="68"/>
    </location>
</feature>
<dbReference type="Pfam" id="PF01967">
    <property type="entry name" value="MoaC"/>
    <property type="match status" value="1"/>
</dbReference>
<dbReference type="GO" id="GO:0006777">
    <property type="term" value="P:Mo-molybdopterin cofactor biosynthetic process"/>
    <property type="evidence" value="ECO:0007669"/>
    <property type="project" value="UniProtKB-KW"/>
</dbReference>
<keyword evidence="2" id="KW-0501">Molybdenum cofactor biosynthesis</keyword>
<accession>A0A1D3TTK8</accession>
<evidence type="ECO:0000256" key="2">
    <source>
        <dbReference type="ARBA" id="ARBA00023150"/>
    </source>
</evidence>
<evidence type="ECO:0000313" key="5">
    <source>
        <dbReference type="Proteomes" id="UP000199315"/>
    </source>
</evidence>
<dbReference type="UniPathway" id="UPA00344"/>
<dbReference type="STRING" id="1619234.SAMN05421730_100985"/>
<gene>
    <name evidence="4" type="ORF">SAMN05421730_100985</name>
</gene>
<dbReference type="SUPFAM" id="SSF55040">
    <property type="entry name" value="Molybdenum cofactor biosynthesis protein C, MoaC"/>
    <property type="match status" value="1"/>
</dbReference>
<reference evidence="4 5" key="1">
    <citation type="submission" date="2016-09" db="EMBL/GenBank/DDBJ databases">
        <authorList>
            <person name="Capua I."/>
            <person name="De Benedictis P."/>
            <person name="Joannis T."/>
            <person name="Lombin L.H."/>
            <person name="Cattoli G."/>
        </authorList>
    </citation>
    <scope>NUCLEOTIDE SEQUENCE [LARGE SCALE GENOMIC DNA]</scope>
    <source>
        <strain evidence="4 5">GluBS11</strain>
    </source>
</reference>
<dbReference type="InterPro" id="IPR036522">
    <property type="entry name" value="MoaC_sf"/>
</dbReference>
<evidence type="ECO:0000259" key="3">
    <source>
        <dbReference type="Pfam" id="PF01967"/>
    </source>
</evidence>
<dbReference type="Gene3D" id="3.30.70.640">
    <property type="entry name" value="Molybdopterin cofactor biosynthesis C (MoaC) domain"/>
    <property type="match status" value="1"/>
</dbReference>
<organism evidence="4 5">
    <name type="scientific">Anaerobium acetethylicum</name>
    <dbReference type="NCBI Taxonomy" id="1619234"/>
    <lineage>
        <taxon>Bacteria</taxon>
        <taxon>Bacillati</taxon>
        <taxon>Bacillota</taxon>
        <taxon>Clostridia</taxon>
        <taxon>Lachnospirales</taxon>
        <taxon>Lachnospiraceae</taxon>
        <taxon>Anaerobium</taxon>
    </lineage>
</organism>
<dbReference type="InterPro" id="IPR002820">
    <property type="entry name" value="Mopterin_CF_biosynth-C_dom"/>
</dbReference>
<proteinExistence type="predicted"/>
<name>A0A1D3TTK8_9FIRM</name>